<accession>A0ABV8C8Q6</accession>
<keyword evidence="3" id="KW-1185">Reference proteome</keyword>
<feature type="transmembrane region" description="Helical" evidence="1">
    <location>
        <begin position="181"/>
        <end position="205"/>
    </location>
</feature>
<feature type="transmembrane region" description="Helical" evidence="1">
    <location>
        <begin position="21"/>
        <end position="40"/>
    </location>
</feature>
<evidence type="ECO:0000256" key="1">
    <source>
        <dbReference type="SAM" id="Phobius"/>
    </source>
</evidence>
<feature type="transmembrane region" description="Helical" evidence="1">
    <location>
        <begin position="244"/>
        <end position="263"/>
    </location>
</feature>
<feature type="transmembrane region" description="Helical" evidence="1">
    <location>
        <begin position="55"/>
        <end position="73"/>
    </location>
</feature>
<feature type="transmembrane region" description="Helical" evidence="1">
    <location>
        <begin position="142"/>
        <end position="161"/>
    </location>
</feature>
<proteinExistence type="predicted"/>
<evidence type="ECO:0000313" key="3">
    <source>
        <dbReference type="Proteomes" id="UP001595690"/>
    </source>
</evidence>
<protein>
    <submittedName>
        <fullName evidence="2">Uncharacterized protein</fullName>
    </submittedName>
</protein>
<dbReference type="RefSeq" id="WP_382379858.1">
    <property type="nucleotide sequence ID" value="NZ_JBHRZI010000052.1"/>
</dbReference>
<comment type="caution">
    <text evidence="2">The sequence shown here is derived from an EMBL/GenBank/DDBJ whole genome shotgun (WGS) entry which is preliminary data.</text>
</comment>
<reference evidence="3" key="1">
    <citation type="journal article" date="2019" name="Int. J. Syst. Evol. Microbiol.">
        <title>The Global Catalogue of Microorganisms (GCM) 10K type strain sequencing project: providing services to taxonomists for standard genome sequencing and annotation.</title>
        <authorList>
            <consortium name="The Broad Institute Genomics Platform"/>
            <consortium name="The Broad Institute Genome Sequencing Center for Infectious Disease"/>
            <person name="Wu L."/>
            <person name="Ma J."/>
        </authorList>
    </citation>
    <scope>NUCLEOTIDE SEQUENCE [LARGE SCALE GENOMIC DNA]</scope>
    <source>
        <strain evidence="3">CGMCC 4.7405</strain>
    </source>
</reference>
<feature type="transmembrane region" description="Helical" evidence="1">
    <location>
        <begin position="217"/>
        <end position="238"/>
    </location>
</feature>
<gene>
    <name evidence="2" type="ORF">ACFOWZ_43545</name>
</gene>
<dbReference type="EMBL" id="JBHRZI010000052">
    <property type="protein sequence ID" value="MFC3898385.1"/>
    <property type="molecule type" value="Genomic_DNA"/>
</dbReference>
<name>A0ABV8C8Q6_9PSEU</name>
<evidence type="ECO:0000313" key="2">
    <source>
        <dbReference type="EMBL" id="MFC3898385.1"/>
    </source>
</evidence>
<feature type="transmembrane region" description="Helical" evidence="1">
    <location>
        <begin position="85"/>
        <end position="105"/>
    </location>
</feature>
<organism evidence="2 3">
    <name type="scientific">Lentzea rhizosphaerae</name>
    <dbReference type="NCBI Taxonomy" id="2041025"/>
    <lineage>
        <taxon>Bacteria</taxon>
        <taxon>Bacillati</taxon>
        <taxon>Actinomycetota</taxon>
        <taxon>Actinomycetes</taxon>
        <taxon>Pseudonocardiales</taxon>
        <taxon>Pseudonocardiaceae</taxon>
        <taxon>Lentzea</taxon>
    </lineage>
</organism>
<dbReference type="Proteomes" id="UP001595690">
    <property type="component" value="Unassembled WGS sequence"/>
</dbReference>
<keyword evidence="1" id="KW-1133">Transmembrane helix</keyword>
<feature type="transmembrane region" description="Helical" evidence="1">
    <location>
        <begin position="111"/>
        <end position="130"/>
    </location>
</feature>
<keyword evidence="1" id="KW-0472">Membrane</keyword>
<sequence length="283" mass="30057">MSALKASPANTIGLLRARWTTGVTWLLAPVLVAATLYGLLSERAYRLDRTVHLESMAQDVLTLAIVPVLIWAGRRSSAGSLRGHLLWLGLLGYIAYTYLVYAFGVPHNSAFLLYVAALTLSIAALIDGIARINVRRIPLHAHAGVGWFLIVIGLAFAGLWLSDIVPTIGGGLPGTLNVGELPYPVYVVDLAFALPAVVATGVALVRGHVAAPVLGAVVLIKVLTMGLAIWAMAIALLINGQQPNWAVAGLFAVMITVCTTVLWRGARELGPPAPGWLRPSLWN</sequence>
<keyword evidence="1" id="KW-0812">Transmembrane</keyword>